<feature type="compositionally biased region" description="Pro residues" evidence="1">
    <location>
        <begin position="553"/>
        <end position="562"/>
    </location>
</feature>
<dbReference type="GeneID" id="108740137"/>
<evidence type="ECO:0000313" key="3">
    <source>
        <dbReference type="RefSeq" id="XP_018329847.1"/>
    </source>
</evidence>
<organism evidence="2 3">
    <name type="scientific">Agrilus planipennis</name>
    <name type="common">Emerald ash borer</name>
    <name type="synonym">Agrilus marcopoli</name>
    <dbReference type="NCBI Taxonomy" id="224129"/>
    <lineage>
        <taxon>Eukaryota</taxon>
        <taxon>Metazoa</taxon>
        <taxon>Ecdysozoa</taxon>
        <taxon>Arthropoda</taxon>
        <taxon>Hexapoda</taxon>
        <taxon>Insecta</taxon>
        <taxon>Pterygota</taxon>
        <taxon>Neoptera</taxon>
        <taxon>Endopterygota</taxon>
        <taxon>Coleoptera</taxon>
        <taxon>Polyphaga</taxon>
        <taxon>Elateriformia</taxon>
        <taxon>Buprestoidea</taxon>
        <taxon>Buprestidae</taxon>
        <taxon>Agrilinae</taxon>
        <taxon>Agrilus</taxon>
    </lineage>
</organism>
<dbReference type="RefSeq" id="XP_018329847.1">
    <property type="nucleotide sequence ID" value="XM_018474345.2"/>
</dbReference>
<protein>
    <submittedName>
        <fullName evidence="3">Anillin-like isoform X1</fullName>
    </submittedName>
</protein>
<accession>A0A1W4XAK1</accession>
<keyword evidence="2" id="KW-1185">Reference proteome</keyword>
<dbReference type="InParanoid" id="A0A1W4XAK1"/>
<sequence>MDSFTERILERARERQKKLKQQGVIDDKQLDLKENQPSLVVSNADKIETLSNNSNQYNDRKESDIYESPRQNSLTKFSSDLPGSPQAQLKTLNIQKENFNMEIKLSSTDNIRVEVEIEERNDNDEVFKNAENITVIENKASDEIPPLREDTKKRLQRLGKLFSGGDESDISSPIHRTEEKFLAEDTGHNDDKENNQVKSTRRGLGKLAALANNINQWEDDITPHKKVSEKCVSPKKKPAISMQNTSKSGNIPVGDCPKPKVVTNYGSKDESVKETPKTVQWDQKVLKTLESQGFTRTQSNSKLVYNYRETQERNKNDNQSKIKCISNNIIEPEKVENEMTPRSPKKTVTTKSAVVANKAALFELSPKNTKDPALLSVSERKALFEKNKGAAPLPKIPGMPIKMLKANPNMQSNKPNSMSDINKVGESVNNYQLKKVNEIVNNPSLNKEEKENTQSMSASPKKAEGIAKTMAALLENKTTISQQQIESSIKEQRQKEMDLLLNRFQQTKKVIQENETIIETMTDSDDNDDEEITEKTAMIKEQKKSEIVKRPTITPPPPPPLSESPRTKSPNKRISNSPKVAAVLEDVKRIKVVPPKEGRLYPCLSDIEAATETETEPQTASPTPNNRCDTFIDWCLFLFCLA</sequence>
<dbReference type="STRING" id="224129.A0A1W4XAK1"/>
<feature type="region of interest" description="Disordered" evidence="1">
    <location>
        <begin position="43"/>
        <end position="71"/>
    </location>
</feature>
<feature type="compositionally biased region" description="Basic and acidic residues" evidence="1">
    <location>
        <begin position="537"/>
        <end position="549"/>
    </location>
</feature>
<name>A0A1W4XAK1_AGRPL</name>
<feature type="region of interest" description="Disordered" evidence="1">
    <location>
        <begin position="537"/>
        <end position="578"/>
    </location>
</feature>
<dbReference type="OrthoDB" id="6783080at2759"/>
<evidence type="ECO:0000256" key="1">
    <source>
        <dbReference type="SAM" id="MobiDB-lite"/>
    </source>
</evidence>
<dbReference type="AlphaFoldDB" id="A0A1W4XAK1"/>
<dbReference type="KEGG" id="apln:108740137"/>
<evidence type="ECO:0000313" key="2">
    <source>
        <dbReference type="Proteomes" id="UP000192223"/>
    </source>
</evidence>
<dbReference type="Proteomes" id="UP000192223">
    <property type="component" value="Unplaced"/>
</dbReference>
<proteinExistence type="predicted"/>
<feature type="region of interest" description="Disordered" evidence="1">
    <location>
        <begin position="231"/>
        <end position="258"/>
    </location>
</feature>
<gene>
    <name evidence="3" type="primary">LOC108740137</name>
</gene>
<reference evidence="3" key="1">
    <citation type="submission" date="2025-08" db="UniProtKB">
        <authorList>
            <consortium name="RefSeq"/>
        </authorList>
    </citation>
    <scope>IDENTIFICATION</scope>
    <source>
        <tissue evidence="3">Entire body</tissue>
    </source>
</reference>